<dbReference type="PRINTS" id="PR00081">
    <property type="entry name" value="GDHRDH"/>
</dbReference>
<dbReference type="FunFam" id="3.40.50.720:FF:000084">
    <property type="entry name" value="Short-chain dehydrogenase reductase"/>
    <property type="match status" value="1"/>
</dbReference>
<name>A0A0R2U574_9GAMM</name>
<dbReference type="InterPro" id="IPR052178">
    <property type="entry name" value="Sec_Metab_Biosynth_SDR"/>
</dbReference>
<protein>
    <submittedName>
        <fullName evidence="4">3-oxoacyl-ACP reductase</fullName>
    </submittedName>
</protein>
<dbReference type="InterPro" id="IPR020904">
    <property type="entry name" value="Sc_DH/Rdtase_CS"/>
</dbReference>
<dbReference type="PANTHER" id="PTHR43618">
    <property type="entry name" value="7-ALPHA-HYDROXYSTEROID DEHYDROGENASE"/>
    <property type="match status" value="1"/>
</dbReference>
<comment type="caution">
    <text evidence="4">The sequence shown here is derived from an EMBL/GenBank/DDBJ whole genome shotgun (WGS) entry which is preliminary data.</text>
</comment>
<dbReference type="InterPro" id="IPR036291">
    <property type="entry name" value="NAD(P)-bd_dom_sf"/>
</dbReference>
<comment type="similarity">
    <text evidence="1">Belongs to the short-chain dehydrogenases/reductases (SDR) family.</text>
</comment>
<dbReference type="GO" id="GO:0005829">
    <property type="term" value="C:cytosol"/>
    <property type="evidence" value="ECO:0007669"/>
    <property type="project" value="TreeGrafter"/>
</dbReference>
<dbReference type="PRINTS" id="PR00080">
    <property type="entry name" value="SDRFAMILY"/>
</dbReference>
<proteinExistence type="inferred from homology"/>
<dbReference type="Proteomes" id="UP000051213">
    <property type="component" value="Unassembled WGS sequence"/>
</dbReference>
<dbReference type="AlphaFoldDB" id="A0A0R2U574"/>
<keyword evidence="3" id="KW-0560">Oxidoreductase</keyword>
<dbReference type="Pfam" id="PF13561">
    <property type="entry name" value="adh_short_C2"/>
    <property type="match status" value="1"/>
</dbReference>
<dbReference type="InterPro" id="IPR002347">
    <property type="entry name" value="SDR_fam"/>
</dbReference>
<dbReference type="EMBL" id="LICA01000138">
    <property type="protein sequence ID" value="KRO94679.1"/>
    <property type="molecule type" value="Genomic_DNA"/>
</dbReference>
<evidence type="ECO:0000313" key="5">
    <source>
        <dbReference type="Proteomes" id="UP000051213"/>
    </source>
</evidence>
<keyword evidence="2" id="KW-0521">NADP</keyword>
<dbReference type="CDD" id="cd08942">
    <property type="entry name" value="RhlG_SDR_c"/>
    <property type="match status" value="1"/>
</dbReference>
<evidence type="ECO:0000256" key="3">
    <source>
        <dbReference type="ARBA" id="ARBA00023002"/>
    </source>
</evidence>
<dbReference type="PROSITE" id="PS00061">
    <property type="entry name" value="ADH_SHORT"/>
    <property type="match status" value="1"/>
</dbReference>
<evidence type="ECO:0000256" key="1">
    <source>
        <dbReference type="ARBA" id="ARBA00006484"/>
    </source>
</evidence>
<dbReference type="PANTHER" id="PTHR43618:SF8">
    <property type="entry name" value="7ALPHA-HYDROXYSTEROID DEHYDROGENASE"/>
    <property type="match status" value="1"/>
</dbReference>
<organism evidence="4 5">
    <name type="scientific">SAR92 bacterium BACL26 MAG-121220-bin70</name>
    <dbReference type="NCBI Taxonomy" id="1655626"/>
    <lineage>
        <taxon>Bacteria</taxon>
        <taxon>Pseudomonadati</taxon>
        <taxon>Pseudomonadota</taxon>
        <taxon>Gammaproteobacteria</taxon>
        <taxon>Cellvibrionales</taxon>
        <taxon>Porticoccaceae</taxon>
        <taxon>SAR92 clade</taxon>
    </lineage>
</organism>
<dbReference type="GO" id="GO:0008709">
    <property type="term" value="F:cholate 7-alpha-dehydrogenase (NAD+) activity"/>
    <property type="evidence" value="ECO:0007669"/>
    <property type="project" value="TreeGrafter"/>
</dbReference>
<evidence type="ECO:0000313" key="4">
    <source>
        <dbReference type="EMBL" id="KRO94679.1"/>
    </source>
</evidence>
<dbReference type="SUPFAM" id="SSF51735">
    <property type="entry name" value="NAD(P)-binding Rossmann-fold domains"/>
    <property type="match status" value="1"/>
</dbReference>
<evidence type="ECO:0000256" key="2">
    <source>
        <dbReference type="ARBA" id="ARBA00022857"/>
    </source>
</evidence>
<accession>A0A0R2U574</accession>
<dbReference type="Gene3D" id="3.40.50.720">
    <property type="entry name" value="NAD(P)-binding Rossmann-like Domain"/>
    <property type="match status" value="1"/>
</dbReference>
<reference evidence="4 5" key="1">
    <citation type="submission" date="2015-10" db="EMBL/GenBank/DDBJ databases">
        <title>Metagenome-Assembled Genomes uncover a global brackish microbiome.</title>
        <authorList>
            <person name="Hugerth L.W."/>
            <person name="Larsson J."/>
            <person name="Alneberg J."/>
            <person name="Lindh M.V."/>
            <person name="Legrand C."/>
            <person name="Pinhassi J."/>
            <person name="Andersson A.F."/>
        </authorList>
    </citation>
    <scope>NUCLEOTIDE SEQUENCE [LARGE SCALE GENOMIC DNA]</scope>
    <source>
        <strain evidence="4">BACL26 MAG-121220-bin70</strain>
    </source>
</reference>
<sequence>MIESLFSMQDKICVVTGGSRGLGSYMAQGFLEAGAKRVYITARKAEACISAAAELNQYGECIAIPGDITTSDGLQHLVSELISREQHIDVLVNNAGAGWGAPFGEFPEKGWDKTMNVNVKSPFFLIQALAPLLKKNATADNTASIINIGSIAGIVGNALDNFSYAVSKTAIHQVTRILSTELAKDHIRVNAIAPGRFYSKMTEFLSSDQEAFEKELKTIPLRRWGKATDITGVAIMLASKAGAFITGQIIPIDGGTSVVN</sequence>
<gene>
    <name evidence="4" type="ORF">ABS24_02440</name>
</gene>